<feature type="transmembrane region" description="Helical" evidence="8">
    <location>
        <begin position="298"/>
        <end position="331"/>
    </location>
</feature>
<evidence type="ECO:0008006" key="11">
    <source>
        <dbReference type="Google" id="ProtNLM"/>
    </source>
</evidence>
<dbReference type="EMBL" id="QMNG01000005">
    <property type="protein sequence ID" value="RLC37359.1"/>
    <property type="molecule type" value="Genomic_DNA"/>
</dbReference>
<name>A0A420ZCW8_UNCK3</name>
<evidence type="ECO:0000256" key="7">
    <source>
        <dbReference type="ARBA" id="ARBA00023136"/>
    </source>
</evidence>
<dbReference type="Pfam" id="PF01594">
    <property type="entry name" value="AI-2E_transport"/>
    <property type="match status" value="1"/>
</dbReference>
<dbReference type="AlphaFoldDB" id="A0A420ZCW8"/>
<dbReference type="GO" id="GO:0055085">
    <property type="term" value="P:transmembrane transport"/>
    <property type="evidence" value="ECO:0007669"/>
    <property type="project" value="TreeGrafter"/>
</dbReference>
<evidence type="ECO:0000256" key="4">
    <source>
        <dbReference type="ARBA" id="ARBA00022475"/>
    </source>
</evidence>
<evidence type="ECO:0000313" key="9">
    <source>
        <dbReference type="EMBL" id="RLC37359.1"/>
    </source>
</evidence>
<comment type="caution">
    <text evidence="9">The sequence shown here is derived from an EMBL/GenBank/DDBJ whole genome shotgun (WGS) entry which is preliminary data.</text>
</comment>
<comment type="subcellular location">
    <subcellularLocation>
        <location evidence="1">Cell membrane</location>
        <topology evidence="1">Multi-pass membrane protein</topology>
    </subcellularLocation>
</comment>
<dbReference type="InterPro" id="IPR002549">
    <property type="entry name" value="AI-2E-like"/>
</dbReference>
<evidence type="ECO:0000256" key="6">
    <source>
        <dbReference type="ARBA" id="ARBA00022989"/>
    </source>
</evidence>
<keyword evidence="5 8" id="KW-0812">Transmembrane</keyword>
<protein>
    <recommendedName>
        <fullName evidence="11">AI-2E family transporter</fullName>
    </recommendedName>
</protein>
<keyword evidence="6 8" id="KW-1133">Transmembrane helix</keyword>
<dbReference type="PANTHER" id="PTHR21716">
    <property type="entry name" value="TRANSMEMBRANE PROTEIN"/>
    <property type="match status" value="1"/>
</dbReference>
<feature type="transmembrane region" description="Helical" evidence="8">
    <location>
        <begin position="7"/>
        <end position="27"/>
    </location>
</feature>
<keyword evidence="3" id="KW-0813">Transport</keyword>
<organism evidence="9 10">
    <name type="scientific">candidate division Kazan bacterium</name>
    <dbReference type="NCBI Taxonomy" id="2202143"/>
    <lineage>
        <taxon>Bacteria</taxon>
        <taxon>Bacteria division Kazan-3B-28</taxon>
    </lineage>
</organism>
<feature type="transmembrane region" description="Helical" evidence="8">
    <location>
        <begin position="209"/>
        <end position="226"/>
    </location>
</feature>
<evidence type="ECO:0000256" key="5">
    <source>
        <dbReference type="ARBA" id="ARBA00022692"/>
    </source>
</evidence>
<comment type="similarity">
    <text evidence="2">Belongs to the autoinducer-2 exporter (AI-2E) (TC 2.A.86) family.</text>
</comment>
<keyword evidence="4" id="KW-1003">Cell membrane</keyword>
<proteinExistence type="inferred from homology"/>
<keyword evidence="7 8" id="KW-0472">Membrane</keyword>
<evidence type="ECO:0000313" key="10">
    <source>
        <dbReference type="Proteomes" id="UP000281261"/>
    </source>
</evidence>
<accession>A0A420ZCW8</accession>
<evidence type="ECO:0000256" key="1">
    <source>
        <dbReference type="ARBA" id="ARBA00004651"/>
    </source>
</evidence>
<feature type="transmembrane region" description="Helical" evidence="8">
    <location>
        <begin position="149"/>
        <end position="169"/>
    </location>
</feature>
<feature type="transmembrane region" description="Helical" evidence="8">
    <location>
        <begin position="232"/>
        <end position="251"/>
    </location>
</feature>
<feature type="transmembrane region" description="Helical" evidence="8">
    <location>
        <begin position="63"/>
        <end position="84"/>
    </location>
</feature>
<feature type="transmembrane region" description="Helical" evidence="8">
    <location>
        <begin position="33"/>
        <end position="51"/>
    </location>
</feature>
<dbReference type="Proteomes" id="UP000281261">
    <property type="component" value="Unassembled WGS sequence"/>
</dbReference>
<evidence type="ECO:0000256" key="2">
    <source>
        <dbReference type="ARBA" id="ARBA00009773"/>
    </source>
</evidence>
<evidence type="ECO:0000256" key="8">
    <source>
        <dbReference type="SAM" id="Phobius"/>
    </source>
</evidence>
<gene>
    <name evidence="9" type="ORF">DRH29_02050</name>
</gene>
<dbReference type="PANTHER" id="PTHR21716:SF53">
    <property type="entry name" value="PERMEASE PERM-RELATED"/>
    <property type="match status" value="1"/>
</dbReference>
<dbReference type="GO" id="GO:0005886">
    <property type="term" value="C:plasma membrane"/>
    <property type="evidence" value="ECO:0007669"/>
    <property type="project" value="UniProtKB-SubCell"/>
</dbReference>
<feature type="transmembrane region" description="Helical" evidence="8">
    <location>
        <begin position="258"/>
        <end position="278"/>
    </location>
</feature>
<sequence>MKAQPTIEISVSTIIKILLVLLGIWAIFIIRDIIAIVFITLIIAATLSPIIDKMAKHGIPRVISIVLAYILIIAFFGTVVYFILPPVISQLSQLAEHLPTYYTYFNNFIDNVKEFGIQANLIDGSQQNITALSNFLNNFTSNIFNTTRGFISGFVAMLTVLVLTLYLLLDEGGIKKFFVALLPLKQKNQIIQVANKIGKGLGAWLRGQILLGIIVGVVVYIGLYFLKVPYALTLAILAGVLEIIPIIGPIISAIPAILIALTMGLPAAVMVAVFYILVQELENKLLVPKVMQHSVGLHPVTIIIVLLIGAKFMGILGILLAVPITTMLYIILKEWTIMSRKKPAR</sequence>
<reference evidence="9 10" key="1">
    <citation type="submission" date="2018-06" db="EMBL/GenBank/DDBJ databases">
        <title>Extensive metabolic versatility and redundancy in microbially diverse, dynamic hydrothermal sediments.</title>
        <authorList>
            <person name="Dombrowski N."/>
            <person name="Teske A."/>
            <person name="Baker B.J."/>
        </authorList>
    </citation>
    <scope>NUCLEOTIDE SEQUENCE [LARGE SCALE GENOMIC DNA]</scope>
    <source>
        <strain evidence="9">B79_G16</strain>
    </source>
</reference>
<evidence type="ECO:0000256" key="3">
    <source>
        <dbReference type="ARBA" id="ARBA00022448"/>
    </source>
</evidence>